<proteinExistence type="predicted"/>
<evidence type="ECO:0000313" key="6">
    <source>
        <dbReference type="EMBL" id="CAB4824298.1"/>
    </source>
</evidence>
<dbReference type="PROSITE" id="PS51257">
    <property type="entry name" value="PROKAR_LIPOPROTEIN"/>
    <property type="match status" value="1"/>
</dbReference>
<protein>
    <submittedName>
        <fullName evidence="7">Unannotated protein</fullName>
    </submittedName>
</protein>
<dbReference type="EMBL" id="CAESGF010000043">
    <property type="protein sequence ID" value="CAB4365722.1"/>
    <property type="molecule type" value="Genomic_DNA"/>
</dbReference>
<evidence type="ECO:0000313" key="9">
    <source>
        <dbReference type="EMBL" id="CAB5012868.1"/>
    </source>
</evidence>
<feature type="domain" description="DUF3048" evidence="2">
    <location>
        <begin position="103"/>
        <end position="230"/>
    </location>
</feature>
<sequence length="376" mass="38884">MTKWAAAHLYTRRAVNRSLRRPATTLLALTLLVACSGSSAVVVTTTTSSSTTSSSTTSSSSTTTSSTTTTIAPTTTAGHVHIPSVSWPPYSPLPGATGSAPLTGLAGGGDAPIVAVKIDNSQPARGQWGLDGADVVFEENVEGVTRFIALFQSRQPAEVGPVRSARTGDLYLLSGMNRPILAWSGGNAGVTAWVQGAADAGRLVNLSALRVHCYRRDASKPKPHNLVLDVACARSKGIGAGAARPLWEFGTVTTGTPTAAFDVRMNGGGVHWEWDATNGYYVRWMGGAVHTTAGGVPLTATNVVIVSCTHIPSPADGRSLVPVTVGSGKVTIHSGGLARTGTWVRALDTDPWTFIGDDGATLVLNPGTTYVELPKG</sequence>
<dbReference type="EMBL" id="CAFBOL010000117">
    <property type="protein sequence ID" value="CAB5012868.1"/>
    <property type="molecule type" value="Genomic_DNA"/>
</dbReference>
<dbReference type="Gene3D" id="3.50.90.10">
    <property type="entry name" value="YerB-like"/>
    <property type="match status" value="1"/>
</dbReference>
<evidence type="ECO:0000313" key="8">
    <source>
        <dbReference type="EMBL" id="CAB4958364.1"/>
    </source>
</evidence>
<dbReference type="SUPFAM" id="SSF159774">
    <property type="entry name" value="YerB-like"/>
    <property type="match status" value="1"/>
</dbReference>
<dbReference type="EMBL" id="CAFAAV010000119">
    <property type="protein sequence ID" value="CAB4824298.1"/>
    <property type="molecule type" value="Genomic_DNA"/>
</dbReference>
<accession>A0A6J7C3L3</accession>
<dbReference type="EMBL" id="CAEZYF010000040">
    <property type="protein sequence ID" value="CAB4749739.1"/>
    <property type="molecule type" value="Genomic_DNA"/>
</dbReference>
<gene>
    <name evidence="5" type="ORF">UFOPK2656_03469</name>
    <name evidence="6" type="ORF">UFOPK3099_01576</name>
    <name evidence="7" type="ORF">UFOPK3267_01686</name>
    <name evidence="8" type="ORF">UFOPK3651_03342</name>
    <name evidence="9" type="ORF">UFOPK3931_02913</name>
    <name evidence="4" type="ORF">UFOPK4189_03464</name>
</gene>
<evidence type="ECO:0000313" key="7">
    <source>
        <dbReference type="EMBL" id="CAB4851734.1"/>
    </source>
</evidence>
<dbReference type="Pfam" id="PF17479">
    <property type="entry name" value="DUF3048_C"/>
    <property type="match status" value="1"/>
</dbReference>
<evidence type="ECO:0000313" key="4">
    <source>
        <dbReference type="EMBL" id="CAB4365722.1"/>
    </source>
</evidence>
<dbReference type="AlphaFoldDB" id="A0A6J7C3L3"/>
<dbReference type="InterPro" id="IPR021416">
    <property type="entry name" value="DUF3048_N"/>
</dbReference>
<evidence type="ECO:0000259" key="3">
    <source>
        <dbReference type="Pfam" id="PF17479"/>
    </source>
</evidence>
<evidence type="ECO:0000259" key="2">
    <source>
        <dbReference type="Pfam" id="PF11258"/>
    </source>
</evidence>
<dbReference type="Pfam" id="PF11258">
    <property type="entry name" value="DUF3048"/>
    <property type="match status" value="1"/>
</dbReference>
<dbReference type="InterPro" id="IPR023158">
    <property type="entry name" value="YerB-like_sf"/>
</dbReference>
<feature type="domain" description="DUF3048" evidence="3">
    <location>
        <begin position="262"/>
        <end position="371"/>
    </location>
</feature>
<name>A0A6J7C3L3_9ZZZZ</name>
<dbReference type="EMBL" id="CAFBIY010000093">
    <property type="protein sequence ID" value="CAB4851734.1"/>
    <property type="molecule type" value="Genomic_DNA"/>
</dbReference>
<organism evidence="7">
    <name type="scientific">freshwater metagenome</name>
    <dbReference type="NCBI Taxonomy" id="449393"/>
    <lineage>
        <taxon>unclassified sequences</taxon>
        <taxon>metagenomes</taxon>
        <taxon>ecological metagenomes</taxon>
    </lineage>
</organism>
<evidence type="ECO:0000256" key="1">
    <source>
        <dbReference type="SAM" id="MobiDB-lite"/>
    </source>
</evidence>
<dbReference type="InterPro" id="IPR035328">
    <property type="entry name" value="DUF3048_C"/>
</dbReference>
<feature type="region of interest" description="Disordered" evidence="1">
    <location>
        <begin position="45"/>
        <end position="84"/>
    </location>
</feature>
<dbReference type="EMBL" id="CAFBMT010000038">
    <property type="protein sequence ID" value="CAB4958364.1"/>
    <property type="molecule type" value="Genomic_DNA"/>
</dbReference>
<evidence type="ECO:0000313" key="5">
    <source>
        <dbReference type="EMBL" id="CAB4749739.1"/>
    </source>
</evidence>
<reference evidence="7" key="1">
    <citation type="submission" date="2020-05" db="EMBL/GenBank/DDBJ databases">
        <authorList>
            <person name="Chiriac C."/>
            <person name="Salcher M."/>
            <person name="Ghai R."/>
            <person name="Kavagutti S V."/>
        </authorList>
    </citation>
    <scope>NUCLEOTIDE SEQUENCE</scope>
</reference>
<feature type="compositionally biased region" description="Low complexity" evidence="1">
    <location>
        <begin position="45"/>
        <end position="77"/>
    </location>
</feature>